<proteinExistence type="predicted"/>
<dbReference type="EMBL" id="CAJOBI010195922">
    <property type="protein sequence ID" value="CAF4976260.1"/>
    <property type="molecule type" value="Genomic_DNA"/>
</dbReference>
<dbReference type="EMBL" id="CAJOBH010008852">
    <property type="protein sequence ID" value="CAF4124973.1"/>
    <property type="molecule type" value="Genomic_DNA"/>
</dbReference>
<reference evidence="8" key="1">
    <citation type="submission" date="2021-02" db="EMBL/GenBank/DDBJ databases">
        <authorList>
            <person name="Nowell W R."/>
        </authorList>
    </citation>
    <scope>NUCLEOTIDE SEQUENCE</scope>
</reference>
<dbReference type="OrthoDB" id="9997746at2759"/>
<evidence type="ECO:0000313" key="7">
    <source>
        <dbReference type="EMBL" id="CAF4124973.1"/>
    </source>
</evidence>
<protein>
    <submittedName>
        <fullName evidence="8">Uncharacterized protein</fullName>
    </submittedName>
</protein>
<accession>A0A819X6M9</accession>
<dbReference type="EMBL" id="CAJNRF010006015">
    <property type="protein sequence ID" value="CAF2077584.1"/>
    <property type="molecule type" value="Genomic_DNA"/>
</dbReference>
<evidence type="ECO:0000313" key="1">
    <source>
        <dbReference type="EMBL" id="CAF1608967.1"/>
    </source>
</evidence>
<dbReference type="EMBL" id="CAJNOV010017542">
    <property type="protein sequence ID" value="CAF1608967.1"/>
    <property type="molecule type" value="Genomic_DNA"/>
</dbReference>
<dbReference type="Proteomes" id="UP000663866">
    <property type="component" value="Unassembled WGS sequence"/>
</dbReference>
<dbReference type="Proteomes" id="UP000676336">
    <property type="component" value="Unassembled WGS sequence"/>
</dbReference>
<evidence type="ECO:0000313" key="10">
    <source>
        <dbReference type="Proteomes" id="UP000663866"/>
    </source>
</evidence>
<evidence type="ECO:0000313" key="8">
    <source>
        <dbReference type="EMBL" id="CAF4135445.1"/>
    </source>
</evidence>
<dbReference type="Proteomes" id="UP000663855">
    <property type="component" value="Unassembled WGS sequence"/>
</dbReference>
<dbReference type="AlphaFoldDB" id="A0A819X6M9"/>
<dbReference type="EMBL" id="CAJNRE010002119">
    <property type="protein sequence ID" value="CAF1966866.1"/>
    <property type="molecule type" value="Genomic_DNA"/>
</dbReference>
<dbReference type="Proteomes" id="UP000663856">
    <property type="component" value="Unassembled WGS sequence"/>
</dbReference>
<dbReference type="EMBL" id="CAJOBF010001193">
    <property type="protein sequence ID" value="CAF3923780.1"/>
    <property type="molecule type" value="Genomic_DNA"/>
</dbReference>
<evidence type="ECO:0000313" key="4">
    <source>
        <dbReference type="EMBL" id="CAF2077584.1"/>
    </source>
</evidence>
<gene>
    <name evidence="7" type="ORF">BYL167_LOCUS20259</name>
    <name evidence="1" type="ORF">CJN711_LOCUS36269</name>
    <name evidence="2" type="ORF">KQP761_LOCUS29901</name>
    <name evidence="3" type="ORF">MBJ925_LOCUS6626</name>
    <name evidence="8" type="ORF">OVN521_LOCUS22760</name>
    <name evidence="9" type="ORF">SMN809_LOCUS55461</name>
    <name evidence="6" type="ORF">UXM345_LOCUS11785</name>
    <name evidence="4" type="ORF">WKI299_LOCUS15456</name>
    <name evidence="5" type="ORF">XDN619_LOCUS20638</name>
</gene>
<dbReference type="Proteomes" id="UP000663842">
    <property type="component" value="Unassembled WGS sequence"/>
</dbReference>
<evidence type="ECO:0000313" key="9">
    <source>
        <dbReference type="EMBL" id="CAF4976260.1"/>
    </source>
</evidence>
<dbReference type="Proteomes" id="UP000663834">
    <property type="component" value="Unassembled WGS sequence"/>
</dbReference>
<sequence>MLKSEYSHKQTINQTDAKQHLHDIRYQRQNQLKSIVNECHQLRILHKRIFDNQLTSYSAKKPLMSMPMRNESIFIINPKTESDDEFPISQEFTIYLSESSYTFLDCQSANHRLASPPITMNQDRCLTVSSVASIDKHTNKVCDKWPDYTEINQILGFPIQKFPSIAAKSNRPTNIPHRKKQNKSNRFVDAIKQIQNRSSNQRNLLKNKCLEEFPVNNKLAVHDTSKETDYKLPPLVCPSSLYYSKRIRTRQWLCQNDFSTRTLPLI</sequence>
<name>A0A819X6M9_9BILA</name>
<evidence type="ECO:0000313" key="3">
    <source>
        <dbReference type="EMBL" id="CAF1966866.1"/>
    </source>
</evidence>
<evidence type="ECO:0000313" key="2">
    <source>
        <dbReference type="EMBL" id="CAF1650600.1"/>
    </source>
</evidence>
<dbReference type="Proteomes" id="UP000681967">
    <property type="component" value="Unassembled WGS sequence"/>
</dbReference>
<evidence type="ECO:0000313" key="5">
    <source>
        <dbReference type="EMBL" id="CAF2110520.1"/>
    </source>
</evidence>
<dbReference type="Proteomes" id="UP000663887">
    <property type="component" value="Unassembled WGS sequence"/>
</dbReference>
<comment type="caution">
    <text evidence="8">The sequence shown here is derived from an EMBL/GenBank/DDBJ whole genome shotgun (WGS) entry which is preliminary data.</text>
</comment>
<dbReference type="EMBL" id="CAJNRG010009149">
    <property type="protein sequence ID" value="CAF2110520.1"/>
    <property type="molecule type" value="Genomic_DNA"/>
</dbReference>
<dbReference type="Proteomes" id="UP000663824">
    <property type="component" value="Unassembled WGS sequence"/>
</dbReference>
<dbReference type="EMBL" id="CAJOBG010005000">
    <property type="protein sequence ID" value="CAF4135445.1"/>
    <property type="molecule type" value="Genomic_DNA"/>
</dbReference>
<dbReference type="EMBL" id="CAJNOW010016494">
    <property type="protein sequence ID" value="CAF1650600.1"/>
    <property type="molecule type" value="Genomic_DNA"/>
</dbReference>
<organism evidence="8 10">
    <name type="scientific">Rotaria magnacalcarata</name>
    <dbReference type="NCBI Taxonomy" id="392030"/>
    <lineage>
        <taxon>Eukaryota</taxon>
        <taxon>Metazoa</taxon>
        <taxon>Spiralia</taxon>
        <taxon>Gnathifera</taxon>
        <taxon>Rotifera</taxon>
        <taxon>Eurotatoria</taxon>
        <taxon>Bdelloidea</taxon>
        <taxon>Philodinida</taxon>
        <taxon>Philodinidae</taxon>
        <taxon>Rotaria</taxon>
    </lineage>
</organism>
<evidence type="ECO:0000313" key="6">
    <source>
        <dbReference type="EMBL" id="CAF3923780.1"/>
    </source>
</evidence>
<keyword evidence="10" id="KW-1185">Reference proteome</keyword>